<gene>
    <name evidence="1" type="ORF">HGM15179_000283</name>
</gene>
<dbReference type="EMBL" id="SWJQ01000005">
    <property type="protein sequence ID" value="TRZ26813.1"/>
    <property type="molecule type" value="Genomic_DNA"/>
</dbReference>
<feature type="non-terminal residue" evidence="1">
    <location>
        <position position="1"/>
    </location>
</feature>
<sequence>TGMTGAPEGIGTQTPAEQQVMLLCIFVRYIFLINAPKKHPWSSRLKCFICKGETTADGVKCQGKDGEQLSE</sequence>
<accession>A0A8K1GZ47</accession>
<organism evidence="1 2">
    <name type="scientific">Zosterops borbonicus</name>
    <dbReference type="NCBI Taxonomy" id="364589"/>
    <lineage>
        <taxon>Eukaryota</taxon>
        <taxon>Metazoa</taxon>
        <taxon>Chordata</taxon>
        <taxon>Craniata</taxon>
        <taxon>Vertebrata</taxon>
        <taxon>Euteleostomi</taxon>
        <taxon>Archelosauria</taxon>
        <taxon>Archosauria</taxon>
        <taxon>Dinosauria</taxon>
        <taxon>Saurischia</taxon>
        <taxon>Theropoda</taxon>
        <taxon>Coelurosauria</taxon>
        <taxon>Aves</taxon>
        <taxon>Neognathae</taxon>
        <taxon>Neoaves</taxon>
        <taxon>Telluraves</taxon>
        <taxon>Australaves</taxon>
        <taxon>Passeriformes</taxon>
        <taxon>Sylvioidea</taxon>
        <taxon>Zosteropidae</taxon>
        <taxon>Zosterops</taxon>
    </lineage>
</organism>
<evidence type="ECO:0000313" key="1">
    <source>
        <dbReference type="EMBL" id="TRZ26813.1"/>
    </source>
</evidence>
<proteinExistence type="predicted"/>
<evidence type="ECO:0000313" key="2">
    <source>
        <dbReference type="Proteomes" id="UP000796761"/>
    </source>
</evidence>
<feature type="non-terminal residue" evidence="1">
    <location>
        <position position="71"/>
    </location>
</feature>
<keyword evidence="2" id="KW-1185">Reference proteome</keyword>
<reference evidence="1" key="1">
    <citation type="submission" date="2019-04" db="EMBL/GenBank/DDBJ databases">
        <title>Genome assembly of Zosterops borbonicus 15179.</title>
        <authorList>
            <person name="Leroy T."/>
            <person name="Anselmetti Y."/>
            <person name="Tilak M.-K."/>
            <person name="Nabholz B."/>
        </authorList>
    </citation>
    <scope>NUCLEOTIDE SEQUENCE</scope>
    <source>
        <strain evidence="1">HGM_15179</strain>
        <tissue evidence="1">Muscle</tissue>
    </source>
</reference>
<name>A0A8K1GZ47_9PASS</name>
<protein>
    <submittedName>
        <fullName evidence="1">Uncharacterized protein</fullName>
    </submittedName>
</protein>
<dbReference type="AlphaFoldDB" id="A0A8K1GZ47"/>
<comment type="caution">
    <text evidence="1">The sequence shown here is derived from an EMBL/GenBank/DDBJ whole genome shotgun (WGS) entry which is preliminary data.</text>
</comment>
<dbReference type="Proteomes" id="UP000796761">
    <property type="component" value="Unassembled WGS sequence"/>
</dbReference>